<evidence type="ECO:0008006" key="3">
    <source>
        <dbReference type="Google" id="ProtNLM"/>
    </source>
</evidence>
<reference evidence="1 2" key="1">
    <citation type="submission" date="2021-09" db="EMBL/GenBank/DDBJ databases">
        <title>Whole genome sequence of Nocardioides sp. GBK3QG-3.</title>
        <authorList>
            <person name="Tuo L."/>
        </authorList>
    </citation>
    <scope>NUCLEOTIDE SEQUENCE [LARGE SCALE GENOMIC DNA]</scope>
    <source>
        <strain evidence="1 2">GBK3QG-3</strain>
    </source>
</reference>
<dbReference type="Proteomes" id="UP000780875">
    <property type="component" value="Unassembled WGS sequence"/>
</dbReference>
<name>A0ABS7UER2_9ACTN</name>
<dbReference type="Gene3D" id="3.40.140.10">
    <property type="entry name" value="Cytidine Deaminase, domain 2"/>
    <property type="match status" value="1"/>
</dbReference>
<organism evidence="1 2">
    <name type="scientific">Nocardioides mangrovi</name>
    <dbReference type="NCBI Taxonomy" id="2874580"/>
    <lineage>
        <taxon>Bacteria</taxon>
        <taxon>Bacillati</taxon>
        <taxon>Actinomycetota</taxon>
        <taxon>Actinomycetes</taxon>
        <taxon>Propionibacteriales</taxon>
        <taxon>Nocardioidaceae</taxon>
        <taxon>Nocardioides</taxon>
    </lineage>
</organism>
<dbReference type="RefSeq" id="WP_224123727.1">
    <property type="nucleotide sequence ID" value="NZ_JAIQZJ010000008.1"/>
</dbReference>
<keyword evidence="2" id="KW-1185">Reference proteome</keyword>
<dbReference type="EMBL" id="JAIQZJ010000008">
    <property type="protein sequence ID" value="MBZ5739357.1"/>
    <property type="molecule type" value="Genomic_DNA"/>
</dbReference>
<sequence length="150" mass="15880">MSTPRPPLARPAAMGDADAELMSVARELLGQWYREGRHEVATAWRLADGGVVTGLHVDGSARRSAVCAEGVAAGNAIAAGAGLRDGSGVEAIVSVLRRPGGTWHVIEPCGVCAELVTDYWPRARVWVGRGEEVVALPAADLLPAKYERIW</sequence>
<dbReference type="InterPro" id="IPR016193">
    <property type="entry name" value="Cytidine_deaminase-like"/>
</dbReference>
<comment type="caution">
    <text evidence="1">The sequence shown here is derived from an EMBL/GenBank/DDBJ whole genome shotgun (WGS) entry which is preliminary data.</text>
</comment>
<evidence type="ECO:0000313" key="2">
    <source>
        <dbReference type="Proteomes" id="UP000780875"/>
    </source>
</evidence>
<dbReference type="SUPFAM" id="SSF53927">
    <property type="entry name" value="Cytidine deaminase-like"/>
    <property type="match status" value="1"/>
</dbReference>
<proteinExistence type="predicted"/>
<evidence type="ECO:0000313" key="1">
    <source>
        <dbReference type="EMBL" id="MBZ5739357.1"/>
    </source>
</evidence>
<accession>A0ABS7UER2</accession>
<gene>
    <name evidence="1" type="ORF">K8U61_14375</name>
</gene>
<protein>
    <recommendedName>
        <fullName evidence="3">Cytidine deaminase</fullName>
    </recommendedName>
</protein>